<protein>
    <submittedName>
        <fullName evidence="3">Uncharacterized protein</fullName>
    </submittedName>
</protein>
<name>A0A9P4Y5N5_CRYP1</name>
<dbReference type="Proteomes" id="UP000803844">
    <property type="component" value="Unassembled WGS sequence"/>
</dbReference>
<accession>A0A9P4Y5N5</accession>
<comment type="caution">
    <text evidence="3">The sequence shown here is derived from an EMBL/GenBank/DDBJ whole genome shotgun (WGS) entry which is preliminary data.</text>
</comment>
<dbReference type="RefSeq" id="XP_040777907.1">
    <property type="nucleotide sequence ID" value="XM_040919504.1"/>
</dbReference>
<keyword evidence="2" id="KW-0472">Membrane</keyword>
<evidence type="ECO:0000313" key="4">
    <source>
        <dbReference type="Proteomes" id="UP000803844"/>
    </source>
</evidence>
<dbReference type="EMBL" id="MU032346">
    <property type="protein sequence ID" value="KAF3766946.1"/>
    <property type="molecule type" value="Genomic_DNA"/>
</dbReference>
<evidence type="ECO:0000256" key="1">
    <source>
        <dbReference type="SAM" id="MobiDB-lite"/>
    </source>
</evidence>
<dbReference type="GeneID" id="63836633"/>
<keyword evidence="4" id="KW-1185">Reference proteome</keyword>
<keyword evidence="2" id="KW-1133">Transmembrane helix</keyword>
<reference evidence="3" key="1">
    <citation type="journal article" date="2020" name="Phytopathology">
        <title>Genome sequence of the chestnut blight fungus Cryphonectria parasitica EP155: A fundamental resource for an archetypical invasive plant pathogen.</title>
        <authorList>
            <person name="Crouch J.A."/>
            <person name="Dawe A."/>
            <person name="Aerts A."/>
            <person name="Barry K."/>
            <person name="Churchill A.C.L."/>
            <person name="Grimwood J."/>
            <person name="Hillman B."/>
            <person name="Milgroom M.G."/>
            <person name="Pangilinan J."/>
            <person name="Smith M."/>
            <person name="Salamov A."/>
            <person name="Schmutz J."/>
            <person name="Yadav J."/>
            <person name="Grigoriev I.V."/>
            <person name="Nuss D."/>
        </authorList>
    </citation>
    <scope>NUCLEOTIDE SEQUENCE</scope>
    <source>
        <strain evidence="3">EP155</strain>
    </source>
</reference>
<dbReference type="AlphaFoldDB" id="A0A9P4Y5N5"/>
<gene>
    <name evidence="3" type="ORF">M406DRAFT_321416</name>
</gene>
<proteinExistence type="predicted"/>
<keyword evidence="2" id="KW-0812">Transmembrane</keyword>
<feature type="compositionally biased region" description="Polar residues" evidence="1">
    <location>
        <begin position="133"/>
        <end position="154"/>
    </location>
</feature>
<dbReference type="OrthoDB" id="10539640at2759"/>
<evidence type="ECO:0000313" key="3">
    <source>
        <dbReference type="EMBL" id="KAF3766946.1"/>
    </source>
</evidence>
<feature type="transmembrane region" description="Helical" evidence="2">
    <location>
        <begin position="47"/>
        <end position="71"/>
    </location>
</feature>
<feature type="region of interest" description="Disordered" evidence="1">
    <location>
        <begin position="94"/>
        <end position="165"/>
    </location>
</feature>
<organism evidence="3 4">
    <name type="scientific">Cryphonectria parasitica (strain ATCC 38755 / EP155)</name>
    <dbReference type="NCBI Taxonomy" id="660469"/>
    <lineage>
        <taxon>Eukaryota</taxon>
        <taxon>Fungi</taxon>
        <taxon>Dikarya</taxon>
        <taxon>Ascomycota</taxon>
        <taxon>Pezizomycotina</taxon>
        <taxon>Sordariomycetes</taxon>
        <taxon>Sordariomycetidae</taxon>
        <taxon>Diaporthales</taxon>
        <taxon>Cryphonectriaceae</taxon>
        <taxon>Cryphonectria-Endothia species complex</taxon>
        <taxon>Cryphonectria</taxon>
    </lineage>
</organism>
<feature type="transmembrane region" description="Helical" evidence="2">
    <location>
        <begin position="6"/>
        <end position="26"/>
    </location>
</feature>
<sequence>MTTDTHQLELALGLMYACGILLELLIRMFQGVPQCIPEAFYQRPCLIALRPVVFFFLPALLWPFIMTYRILRPIINVYRECCLHQEDYFDHAETASSASTGSDDMGPDLEKQVMKASEQQQQNTAQQPKGTPEQKQAPSASGSNVASPSETNAPASPARKLDSNV</sequence>
<evidence type="ECO:0000256" key="2">
    <source>
        <dbReference type="SAM" id="Phobius"/>
    </source>
</evidence>